<dbReference type="PANTHER" id="PTHR46300">
    <property type="entry name" value="P450, PUTATIVE (EUROFUNG)-RELATED-RELATED"/>
    <property type="match status" value="1"/>
</dbReference>
<dbReference type="GO" id="GO:0004497">
    <property type="term" value="F:monooxygenase activity"/>
    <property type="evidence" value="ECO:0007669"/>
    <property type="project" value="UniProtKB-KW"/>
</dbReference>
<dbReference type="InterPro" id="IPR002401">
    <property type="entry name" value="Cyt_P450_E_grp-I"/>
</dbReference>
<keyword evidence="6" id="KW-0812">Transmembrane</keyword>
<proteinExistence type="inferred from homology"/>
<evidence type="ECO:0000256" key="13">
    <source>
        <dbReference type="ARBA" id="ARBA00023180"/>
    </source>
</evidence>
<comment type="similarity">
    <text evidence="4">Belongs to the cytochrome P450 family.</text>
</comment>
<evidence type="ECO:0000256" key="8">
    <source>
        <dbReference type="ARBA" id="ARBA00022989"/>
    </source>
</evidence>
<keyword evidence="15" id="KW-1185">Reference proteome</keyword>
<dbReference type="GO" id="GO:0016705">
    <property type="term" value="F:oxidoreductase activity, acting on paired donors, with incorporation or reduction of molecular oxygen"/>
    <property type="evidence" value="ECO:0007669"/>
    <property type="project" value="InterPro"/>
</dbReference>
<keyword evidence="13" id="KW-0325">Glycoprotein</keyword>
<keyword evidence="5" id="KW-0349">Heme</keyword>
<keyword evidence="11" id="KW-0503">Monooxygenase</keyword>
<dbReference type="GO" id="GO:0016020">
    <property type="term" value="C:membrane"/>
    <property type="evidence" value="ECO:0007669"/>
    <property type="project" value="UniProtKB-SubCell"/>
</dbReference>
<comment type="pathway">
    <text evidence="3">Secondary metabolite biosynthesis.</text>
</comment>
<comment type="caution">
    <text evidence="14">The sequence shown here is derived from an EMBL/GenBank/DDBJ whole genome shotgun (WGS) entry which is preliminary data.</text>
</comment>
<dbReference type="InterPro" id="IPR036396">
    <property type="entry name" value="Cyt_P450_sf"/>
</dbReference>
<evidence type="ECO:0000256" key="9">
    <source>
        <dbReference type="ARBA" id="ARBA00023002"/>
    </source>
</evidence>
<gene>
    <name evidence="14" type="ORF">DFH08DRAFT_685929</name>
</gene>
<dbReference type="EMBL" id="JARIHO010000006">
    <property type="protein sequence ID" value="KAJ7359859.1"/>
    <property type="molecule type" value="Genomic_DNA"/>
</dbReference>
<name>A0AAD7AJF3_9AGAR</name>
<comment type="cofactor">
    <cofactor evidence="1">
        <name>heme</name>
        <dbReference type="ChEBI" id="CHEBI:30413"/>
    </cofactor>
</comment>
<dbReference type="Gene3D" id="1.10.630.10">
    <property type="entry name" value="Cytochrome P450"/>
    <property type="match status" value="1"/>
</dbReference>
<dbReference type="GO" id="GO:0020037">
    <property type="term" value="F:heme binding"/>
    <property type="evidence" value="ECO:0007669"/>
    <property type="project" value="InterPro"/>
</dbReference>
<dbReference type="GO" id="GO:0005506">
    <property type="term" value="F:iron ion binding"/>
    <property type="evidence" value="ECO:0007669"/>
    <property type="project" value="InterPro"/>
</dbReference>
<evidence type="ECO:0000313" key="15">
    <source>
        <dbReference type="Proteomes" id="UP001218218"/>
    </source>
</evidence>
<evidence type="ECO:0000256" key="12">
    <source>
        <dbReference type="ARBA" id="ARBA00023136"/>
    </source>
</evidence>
<dbReference type="InterPro" id="IPR050364">
    <property type="entry name" value="Cytochrome_P450_fung"/>
</dbReference>
<dbReference type="AlphaFoldDB" id="A0AAD7AJF3"/>
<sequence length="165" mass="18297">VRKVGSREKGLPPGPPTVPILGNAHRIPALQVCCTSHDQILVECWHCRFTEWARKYGDLCSLKIGNDTVVVLTDVAAVKELLDRRSSTTADRPPCYIWQSLAFNCSQLFIVELITLSAPAWKTQRRAAAANLTPQATSKHLPIQRAEATQLLHDILHSPQVCIII</sequence>
<feature type="non-terminal residue" evidence="14">
    <location>
        <position position="1"/>
    </location>
</feature>
<organism evidence="14 15">
    <name type="scientific">Mycena albidolilacea</name>
    <dbReference type="NCBI Taxonomy" id="1033008"/>
    <lineage>
        <taxon>Eukaryota</taxon>
        <taxon>Fungi</taxon>
        <taxon>Dikarya</taxon>
        <taxon>Basidiomycota</taxon>
        <taxon>Agaricomycotina</taxon>
        <taxon>Agaricomycetes</taxon>
        <taxon>Agaricomycetidae</taxon>
        <taxon>Agaricales</taxon>
        <taxon>Marasmiineae</taxon>
        <taxon>Mycenaceae</taxon>
        <taxon>Mycena</taxon>
    </lineage>
</organism>
<reference evidence="14" key="1">
    <citation type="submission" date="2023-03" db="EMBL/GenBank/DDBJ databases">
        <title>Massive genome expansion in bonnet fungi (Mycena s.s.) driven by repeated elements and novel gene families across ecological guilds.</title>
        <authorList>
            <consortium name="Lawrence Berkeley National Laboratory"/>
            <person name="Harder C.B."/>
            <person name="Miyauchi S."/>
            <person name="Viragh M."/>
            <person name="Kuo A."/>
            <person name="Thoen E."/>
            <person name="Andreopoulos B."/>
            <person name="Lu D."/>
            <person name="Skrede I."/>
            <person name="Drula E."/>
            <person name="Henrissat B."/>
            <person name="Morin E."/>
            <person name="Kohler A."/>
            <person name="Barry K."/>
            <person name="LaButti K."/>
            <person name="Morin E."/>
            <person name="Salamov A."/>
            <person name="Lipzen A."/>
            <person name="Mereny Z."/>
            <person name="Hegedus B."/>
            <person name="Baldrian P."/>
            <person name="Stursova M."/>
            <person name="Weitz H."/>
            <person name="Taylor A."/>
            <person name="Grigoriev I.V."/>
            <person name="Nagy L.G."/>
            <person name="Martin F."/>
            <person name="Kauserud H."/>
        </authorList>
    </citation>
    <scope>NUCLEOTIDE SEQUENCE</scope>
    <source>
        <strain evidence="14">CBHHK002</strain>
    </source>
</reference>
<dbReference type="Pfam" id="PF00067">
    <property type="entry name" value="p450"/>
    <property type="match status" value="1"/>
</dbReference>
<keyword evidence="10" id="KW-0408">Iron</keyword>
<dbReference type="Proteomes" id="UP001218218">
    <property type="component" value="Unassembled WGS sequence"/>
</dbReference>
<evidence type="ECO:0000256" key="7">
    <source>
        <dbReference type="ARBA" id="ARBA00022723"/>
    </source>
</evidence>
<dbReference type="PRINTS" id="PR00463">
    <property type="entry name" value="EP450I"/>
</dbReference>
<evidence type="ECO:0000256" key="4">
    <source>
        <dbReference type="ARBA" id="ARBA00010617"/>
    </source>
</evidence>
<evidence type="ECO:0000256" key="6">
    <source>
        <dbReference type="ARBA" id="ARBA00022692"/>
    </source>
</evidence>
<evidence type="ECO:0000313" key="14">
    <source>
        <dbReference type="EMBL" id="KAJ7359859.1"/>
    </source>
</evidence>
<evidence type="ECO:0000256" key="1">
    <source>
        <dbReference type="ARBA" id="ARBA00001971"/>
    </source>
</evidence>
<evidence type="ECO:0000256" key="5">
    <source>
        <dbReference type="ARBA" id="ARBA00022617"/>
    </source>
</evidence>
<comment type="subcellular location">
    <subcellularLocation>
        <location evidence="2">Membrane</location>
        <topology evidence="2">Single-pass membrane protein</topology>
    </subcellularLocation>
</comment>
<evidence type="ECO:0000256" key="3">
    <source>
        <dbReference type="ARBA" id="ARBA00005179"/>
    </source>
</evidence>
<dbReference type="PANTHER" id="PTHR46300:SF2">
    <property type="entry name" value="CYTOCHROME P450 MONOOXYGENASE ALNH-RELATED"/>
    <property type="match status" value="1"/>
</dbReference>
<protein>
    <submittedName>
        <fullName evidence="14">Cytochrome P450</fullName>
    </submittedName>
</protein>
<accession>A0AAD7AJF3</accession>
<evidence type="ECO:0000256" key="11">
    <source>
        <dbReference type="ARBA" id="ARBA00023033"/>
    </source>
</evidence>
<dbReference type="SUPFAM" id="SSF48264">
    <property type="entry name" value="Cytochrome P450"/>
    <property type="match status" value="1"/>
</dbReference>
<keyword evidence="7" id="KW-0479">Metal-binding</keyword>
<keyword evidence="12" id="KW-0472">Membrane</keyword>
<evidence type="ECO:0000256" key="10">
    <source>
        <dbReference type="ARBA" id="ARBA00023004"/>
    </source>
</evidence>
<dbReference type="InterPro" id="IPR001128">
    <property type="entry name" value="Cyt_P450"/>
</dbReference>
<keyword evidence="8" id="KW-1133">Transmembrane helix</keyword>
<keyword evidence="9" id="KW-0560">Oxidoreductase</keyword>
<evidence type="ECO:0000256" key="2">
    <source>
        <dbReference type="ARBA" id="ARBA00004167"/>
    </source>
</evidence>